<organism evidence="2 3">
    <name type="scientific">Bacillus changyiensis</name>
    <dbReference type="NCBI Taxonomy" id="3004103"/>
    <lineage>
        <taxon>Bacteria</taxon>
        <taxon>Bacillati</taxon>
        <taxon>Bacillota</taxon>
        <taxon>Bacilli</taxon>
        <taxon>Bacillales</taxon>
        <taxon>Bacillaceae</taxon>
        <taxon>Bacillus</taxon>
    </lineage>
</organism>
<keyword evidence="3" id="KW-1185">Reference proteome</keyword>
<accession>A0ABT4X3Y6</accession>
<evidence type="ECO:0000256" key="1">
    <source>
        <dbReference type="SAM" id="Phobius"/>
    </source>
</evidence>
<sequence>MLNIMLGLIGTLVFFCLNILGLMSMLPLYITSPLLFVSLLFTINRFNQRKSFKGF</sequence>
<gene>
    <name evidence="2" type="ORF">PJ311_05690</name>
</gene>
<keyword evidence="1" id="KW-1133">Transmembrane helix</keyword>
<keyword evidence="1" id="KW-0812">Transmembrane</keyword>
<keyword evidence="1" id="KW-0472">Membrane</keyword>
<evidence type="ECO:0000313" key="3">
    <source>
        <dbReference type="Proteomes" id="UP001211894"/>
    </source>
</evidence>
<feature type="transmembrane region" description="Helical" evidence="1">
    <location>
        <begin position="12"/>
        <end position="43"/>
    </location>
</feature>
<reference evidence="2 3" key="1">
    <citation type="submission" date="2023-01" db="EMBL/GenBank/DDBJ databases">
        <title>Bacillus changyiensis sp. nov., isolated from a coastal deposit.</title>
        <authorList>
            <person name="Xiao G."/>
            <person name="Lai Q."/>
            <person name="Hu Z."/>
            <person name="Shao Z."/>
        </authorList>
    </citation>
    <scope>NUCLEOTIDE SEQUENCE [LARGE SCALE GENOMIC DNA]</scope>
    <source>
        <strain evidence="2 3">CLL-7-23</strain>
    </source>
</reference>
<dbReference type="EMBL" id="JAQKAB010000003">
    <property type="protein sequence ID" value="MDA7026107.1"/>
    <property type="molecule type" value="Genomic_DNA"/>
</dbReference>
<protein>
    <submittedName>
        <fullName evidence="2">Uncharacterized protein</fullName>
    </submittedName>
</protein>
<dbReference type="Proteomes" id="UP001211894">
    <property type="component" value="Unassembled WGS sequence"/>
</dbReference>
<proteinExistence type="predicted"/>
<comment type="caution">
    <text evidence="2">The sequence shown here is derived from an EMBL/GenBank/DDBJ whole genome shotgun (WGS) entry which is preliminary data.</text>
</comment>
<dbReference type="RefSeq" id="WP_271339958.1">
    <property type="nucleotide sequence ID" value="NZ_JAQKAB010000003.1"/>
</dbReference>
<evidence type="ECO:0000313" key="2">
    <source>
        <dbReference type="EMBL" id="MDA7026107.1"/>
    </source>
</evidence>
<name>A0ABT4X3Y6_9BACI</name>